<sequence>MTSYRKVAMILDLMLDSSNIDMIGGETICKAGKIVAKNHENIYGNTVVPRFRERNLRNNFDLGDGPERAKGTVLVPSTPFPKSGNDCTILINRGFGPRINLLLSFRSIELCTNEWKRRKTALEQVIIQQPNNLRMNKATSSKFHELPLSERDAKHLYTMRMGWVTNRYMSYIGPRGYTFAIADIYVTVYLKHLLIPEYLFQLPEFLKTLDALYSWSCHQMRLEEMVLSAAITKEGNELFPNFNADNTDDEVGSPNVYITSSETKGQFEASTI</sequence>
<dbReference type="Proteomes" id="UP000093000">
    <property type="component" value="Unassembled WGS sequence"/>
</dbReference>
<comment type="caution">
    <text evidence="1">The sequence shown here is derived from an EMBL/GenBank/DDBJ whole genome shotgun (WGS) entry which is preliminary data.</text>
</comment>
<evidence type="ECO:0000313" key="2">
    <source>
        <dbReference type="Proteomes" id="UP000093000"/>
    </source>
</evidence>
<dbReference type="EMBL" id="LUGH01000103">
    <property type="protein sequence ID" value="OBZ89280.1"/>
    <property type="molecule type" value="Genomic_DNA"/>
</dbReference>
<proteinExistence type="predicted"/>
<gene>
    <name evidence="1" type="ORF">A0J61_02657</name>
</gene>
<dbReference type="OrthoDB" id="2421456at2759"/>
<dbReference type="AlphaFoldDB" id="A0A1C7NJW6"/>
<dbReference type="InParanoid" id="A0A1C7NJW6"/>
<keyword evidence="2" id="KW-1185">Reference proteome</keyword>
<evidence type="ECO:0000313" key="1">
    <source>
        <dbReference type="EMBL" id="OBZ89280.1"/>
    </source>
</evidence>
<protein>
    <submittedName>
        <fullName evidence="1">Uncharacterized protein</fullName>
    </submittedName>
</protein>
<reference evidence="1 2" key="1">
    <citation type="submission" date="2016-03" db="EMBL/GenBank/DDBJ databases">
        <title>Choanephora cucurbitarum.</title>
        <authorList>
            <person name="Min B."/>
            <person name="Park H."/>
            <person name="Park J.-H."/>
            <person name="Shin H.-D."/>
            <person name="Choi I.-G."/>
        </authorList>
    </citation>
    <scope>NUCLEOTIDE SEQUENCE [LARGE SCALE GENOMIC DNA]</scope>
    <source>
        <strain evidence="1 2">KUS-F28377</strain>
    </source>
</reference>
<name>A0A1C7NJW6_9FUNG</name>
<organism evidence="1 2">
    <name type="scientific">Choanephora cucurbitarum</name>
    <dbReference type="NCBI Taxonomy" id="101091"/>
    <lineage>
        <taxon>Eukaryota</taxon>
        <taxon>Fungi</taxon>
        <taxon>Fungi incertae sedis</taxon>
        <taxon>Mucoromycota</taxon>
        <taxon>Mucoromycotina</taxon>
        <taxon>Mucoromycetes</taxon>
        <taxon>Mucorales</taxon>
        <taxon>Mucorineae</taxon>
        <taxon>Choanephoraceae</taxon>
        <taxon>Choanephoroideae</taxon>
        <taxon>Choanephora</taxon>
    </lineage>
</organism>
<accession>A0A1C7NJW6</accession>
<feature type="non-terminal residue" evidence="1">
    <location>
        <position position="272"/>
    </location>
</feature>